<proteinExistence type="predicted"/>
<dbReference type="InterPro" id="IPR011990">
    <property type="entry name" value="TPR-like_helical_dom_sf"/>
</dbReference>
<evidence type="ECO:0000313" key="3">
    <source>
        <dbReference type="Proteomes" id="UP000824165"/>
    </source>
</evidence>
<keyword evidence="1" id="KW-1133">Transmembrane helix</keyword>
<dbReference type="SUPFAM" id="SSF48452">
    <property type="entry name" value="TPR-like"/>
    <property type="match status" value="1"/>
</dbReference>
<keyword evidence="1" id="KW-0812">Transmembrane</keyword>
<comment type="caution">
    <text evidence="2">The sequence shown here is derived from an EMBL/GenBank/DDBJ whole genome shotgun (WGS) entry which is preliminary data.</text>
</comment>
<dbReference type="PANTHER" id="PTHR12558:SF13">
    <property type="entry name" value="CELL DIVISION CYCLE PROTEIN 27 HOMOLOG"/>
    <property type="match status" value="1"/>
</dbReference>
<evidence type="ECO:0000313" key="2">
    <source>
        <dbReference type="EMBL" id="HIT85176.1"/>
    </source>
</evidence>
<organism evidence="2 3">
    <name type="scientific">Candidatus Ornithomonoglobus intestinigallinarum</name>
    <dbReference type="NCBI Taxonomy" id="2840894"/>
    <lineage>
        <taxon>Bacteria</taxon>
        <taxon>Bacillati</taxon>
        <taxon>Bacillota</taxon>
        <taxon>Clostridia</taxon>
        <taxon>Candidatus Ornithomonoglobus</taxon>
    </lineage>
</organism>
<dbReference type="Pfam" id="PF14559">
    <property type="entry name" value="TPR_19"/>
    <property type="match status" value="2"/>
</dbReference>
<accession>A0A9D1H3I0</accession>
<dbReference type="Proteomes" id="UP000824165">
    <property type="component" value="Unassembled WGS sequence"/>
</dbReference>
<dbReference type="Gene3D" id="1.25.40.10">
    <property type="entry name" value="Tetratricopeptide repeat domain"/>
    <property type="match status" value="2"/>
</dbReference>
<dbReference type="AlphaFoldDB" id="A0A9D1H3I0"/>
<protein>
    <submittedName>
        <fullName evidence="2">Tetratricopeptide repeat protein</fullName>
    </submittedName>
</protein>
<gene>
    <name evidence="2" type="ORF">IAA60_04620</name>
</gene>
<feature type="transmembrane region" description="Helical" evidence="1">
    <location>
        <begin position="20"/>
        <end position="40"/>
    </location>
</feature>
<reference evidence="2" key="2">
    <citation type="journal article" date="2021" name="PeerJ">
        <title>Extensive microbial diversity within the chicken gut microbiome revealed by metagenomics and culture.</title>
        <authorList>
            <person name="Gilroy R."/>
            <person name="Ravi A."/>
            <person name="Getino M."/>
            <person name="Pursley I."/>
            <person name="Horton D.L."/>
            <person name="Alikhan N.F."/>
            <person name="Baker D."/>
            <person name="Gharbi K."/>
            <person name="Hall N."/>
            <person name="Watson M."/>
            <person name="Adriaenssens E.M."/>
            <person name="Foster-Nyarko E."/>
            <person name="Jarju S."/>
            <person name="Secka A."/>
            <person name="Antonio M."/>
            <person name="Oren A."/>
            <person name="Chaudhuri R.R."/>
            <person name="La Ragione R."/>
            <person name="Hildebrand F."/>
            <person name="Pallen M.J."/>
        </authorList>
    </citation>
    <scope>NUCLEOTIDE SEQUENCE</scope>
    <source>
        <strain evidence="2">CHK181-108</strain>
    </source>
</reference>
<dbReference type="EMBL" id="DVLU01000040">
    <property type="protein sequence ID" value="HIT85176.1"/>
    <property type="molecule type" value="Genomic_DNA"/>
</dbReference>
<sequence>MNFFYALLAAAAIFFSYRFNLYFGIIVTAFIVFYIIYRYIPTYWAVKAQRAFAAGDFKEAKRLYKKSYDTNRAKAQIKINYAYTLMRTGDFDEAEQILNPIVRVKTTKKDNLKKSAKQQRCMVYYKQGRLDEAMEDAMELFNDGYRNTQMYGMIGYFKLISGGDIDETTRFCEEAYDYNSDDRDIMDNLSICYYRKGEYDKAAELSDKIIADAPKFVEAYYHGAQIAVKRGEYKKAAELMTHIDSCRWSNMTTVSREEVDELNKQIKERLS</sequence>
<evidence type="ECO:0000256" key="1">
    <source>
        <dbReference type="SAM" id="Phobius"/>
    </source>
</evidence>
<dbReference type="PANTHER" id="PTHR12558">
    <property type="entry name" value="CELL DIVISION CYCLE 16,23,27"/>
    <property type="match status" value="1"/>
</dbReference>
<name>A0A9D1H3I0_9FIRM</name>
<reference evidence="2" key="1">
    <citation type="submission" date="2020-10" db="EMBL/GenBank/DDBJ databases">
        <authorList>
            <person name="Gilroy R."/>
        </authorList>
    </citation>
    <scope>NUCLEOTIDE SEQUENCE</scope>
    <source>
        <strain evidence="2">CHK181-108</strain>
    </source>
</reference>
<keyword evidence="1" id="KW-0472">Membrane</keyword>